<dbReference type="EC" id="4.4.1.2" evidence="4"/>
<dbReference type="GO" id="GO:0047982">
    <property type="term" value="F:homocysteine desulfhydrase activity"/>
    <property type="evidence" value="ECO:0007669"/>
    <property type="project" value="UniProtKB-EC"/>
</dbReference>
<evidence type="ECO:0000256" key="7">
    <source>
        <dbReference type="ARBA" id="ARBA00052699"/>
    </source>
</evidence>
<comment type="cofactor">
    <cofactor evidence="1 9">
        <name>pyridoxal 5'-phosphate</name>
        <dbReference type="ChEBI" id="CHEBI:597326"/>
    </cofactor>
</comment>
<dbReference type="Gene3D" id="3.90.1150.10">
    <property type="entry name" value="Aspartate Aminotransferase, domain 1"/>
    <property type="match status" value="1"/>
</dbReference>
<keyword evidence="3 8" id="KW-0663">Pyridoxal phosphate</keyword>
<evidence type="ECO:0000256" key="1">
    <source>
        <dbReference type="ARBA" id="ARBA00001933"/>
    </source>
</evidence>
<proteinExistence type="inferred from homology"/>
<feature type="modified residue" description="N6-(pyridoxal phosphate)lysine" evidence="8">
    <location>
        <position position="245"/>
    </location>
</feature>
<comment type="similarity">
    <text evidence="2 9">Belongs to the trans-sulfuration enzymes family.</text>
</comment>
<organism evidence="10 11">
    <name type="scientific">Embleya hyalina</name>
    <dbReference type="NCBI Taxonomy" id="516124"/>
    <lineage>
        <taxon>Bacteria</taxon>
        <taxon>Bacillati</taxon>
        <taxon>Actinomycetota</taxon>
        <taxon>Actinomycetes</taxon>
        <taxon>Kitasatosporales</taxon>
        <taxon>Streptomycetaceae</taxon>
        <taxon>Embleya</taxon>
    </lineage>
</organism>
<sequence length="435" mass="46702">MDRTAIGFGEGHTPGAEWFDELRRRRIKGPISTQNRSLSRSLAPETLAVHAGTYEDPITGAVGTPIFQTSTFLLDQASYDAFADGALRDVPIYSRYGNPSQWSVQEKIAALEGAESAVATSSGMAAIAATVYALTNCGSHIVSAYDVYGGTYNLLREDMPSAGRDVTFVDPLDLDAIRAAVRPETQLLLFESLTNPMLKAPDIRGLARIAEEAGALLVIDNTFLTPINVRPLDLGADIVVHSATKYLGGHSDLTAGVATGRRKFVDRIWAQVLRFGGTLDPLVCFLLERGIKTLALRIRVQNENAVALAGYLASSPYVEAVHHPALGGKGHEALRPEDYRGFGGMVGFEVAGGDERALRFMSHLTLPYVATSLGGVESLVSMPANTSHSSLTRRQMSTIGINPGLIRFSVGIENVGDLVEDVQTALKTACEVEDR</sequence>
<protein>
    <recommendedName>
        <fullName evidence="4">homocysteine desulfhydrase</fullName>
        <ecNumber evidence="4">4.4.1.2</ecNumber>
    </recommendedName>
    <alternativeName>
        <fullName evidence="5">Homocysteine desulfhydrase</fullName>
    </alternativeName>
</protein>
<evidence type="ECO:0000313" key="10">
    <source>
        <dbReference type="EMBL" id="GCE00793.1"/>
    </source>
</evidence>
<dbReference type="Proteomes" id="UP000286931">
    <property type="component" value="Unassembled WGS sequence"/>
</dbReference>
<comment type="caution">
    <text evidence="10">The sequence shown here is derived from an EMBL/GenBank/DDBJ whole genome shotgun (WGS) entry which is preliminary data.</text>
</comment>
<dbReference type="InterPro" id="IPR000277">
    <property type="entry name" value="Cys/Met-Metab_PyrdxlP-dep_enz"/>
</dbReference>
<keyword evidence="11" id="KW-1185">Reference proteome</keyword>
<comment type="catalytic activity">
    <reaction evidence="7">
        <text>L-methionine + H2O = methanethiol + 2-oxobutanoate + NH4(+)</text>
        <dbReference type="Rhea" id="RHEA:23800"/>
        <dbReference type="ChEBI" id="CHEBI:15377"/>
        <dbReference type="ChEBI" id="CHEBI:16007"/>
        <dbReference type="ChEBI" id="CHEBI:16763"/>
        <dbReference type="ChEBI" id="CHEBI:28938"/>
        <dbReference type="ChEBI" id="CHEBI:57844"/>
        <dbReference type="EC" id="4.4.1.11"/>
    </reaction>
    <physiologicalReaction direction="left-to-right" evidence="7">
        <dbReference type="Rhea" id="RHEA:23801"/>
    </physiologicalReaction>
</comment>
<dbReference type="RefSeq" id="WP_126642486.1">
    <property type="nucleotide sequence ID" value="NZ_BIFH01000042.1"/>
</dbReference>
<dbReference type="GO" id="GO:0005737">
    <property type="term" value="C:cytoplasm"/>
    <property type="evidence" value="ECO:0007669"/>
    <property type="project" value="TreeGrafter"/>
</dbReference>
<dbReference type="GO" id="GO:0030170">
    <property type="term" value="F:pyridoxal phosphate binding"/>
    <property type="evidence" value="ECO:0007669"/>
    <property type="project" value="InterPro"/>
</dbReference>
<dbReference type="FunFam" id="3.40.640.10:FF:000046">
    <property type="entry name" value="Cystathionine gamma-lyase"/>
    <property type="match status" value="1"/>
</dbReference>
<dbReference type="EMBL" id="BIFH01000042">
    <property type="protein sequence ID" value="GCE00793.1"/>
    <property type="molecule type" value="Genomic_DNA"/>
</dbReference>
<dbReference type="Gene3D" id="3.40.640.10">
    <property type="entry name" value="Type I PLP-dependent aspartate aminotransferase-like (Major domain)"/>
    <property type="match status" value="1"/>
</dbReference>
<dbReference type="AlphaFoldDB" id="A0A401Z1M8"/>
<evidence type="ECO:0000313" key="11">
    <source>
        <dbReference type="Proteomes" id="UP000286931"/>
    </source>
</evidence>
<accession>A0A401Z1M8</accession>
<dbReference type="InterPro" id="IPR054542">
    <property type="entry name" value="Cys_met_metab_PP"/>
</dbReference>
<dbReference type="OrthoDB" id="9780685at2"/>
<evidence type="ECO:0000256" key="5">
    <source>
        <dbReference type="ARBA" id="ARBA00047199"/>
    </source>
</evidence>
<evidence type="ECO:0000256" key="9">
    <source>
        <dbReference type="RuleBase" id="RU362118"/>
    </source>
</evidence>
<dbReference type="PIRSF" id="PIRSF001434">
    <property type="entry name" value="CGS"/>
    <property type="match status" value="1"/>
</dbReference>
<evidence type="ECO:0000256" key="3">
    <source>
        <dbReference type="ARBA" id="ARBA00022898"/>
    </source>
</evidence>
<dbReference type="InterPro" id="IPR015421">
    <property type="entry name" value="PyrdxlP-dep_Trfase_major"/>
</dbReference>
<evidence type="ECO:0000256" key="8">
    <source>
        <dbReference type="PIRSR" id="PIRSR001434-2"/>
    </source>
</evidence>
<dbReference type="PROSITE" id="PS00868">
    <property type="entry name" value="CYS_MET_METAB_PP"/>
    <property type="match status" value="1"/>
</dbReference>
<reference evidence="10 11" key="1">
    <citation type="submission" date="2018-12" db="EMBL/GenBank/DDBJ databases">
        <title>Draft genome sequence of Embleya hyalina NBRC 13850T.</title>
        <authorList>
            <person name="Komaki H."/>
            <person name="Hosoyama A."/>
            <person name="Kimura A."/>
            <person name="Ichikawa N."/>
            <person name="Tamura T."/>
        </authorList>
    </citation>
    <scope>NUCLEOTIDE SEQUENCE [LARGE SCALE GENOMIC DNA]</scope>
    <source>
        <strain evidence="10 11">NBRC 13850</strain>
    </source>
</reference>
<dbReference type="PANTHER" id="PTHR11808">
    <property type="entry name" value="TRANS-SULFURATION ENZYME FAMILY MEMBER"/>
    <property type="match status" value="1"/>
</dbReference>
<dbReference type="Pfam" id="PF01053">
    <property type="entry name" value="Cys_Met_Meta_PP"/>
    <property type="match status" value="1"/>
</dbReference>
<dbReference type="CDD" id="cd00614">
    <property type="entry name" value="CGS_like"/>
    <property type="match status" value="1"/>
</dbReference>
<name>A0A401Z1M8_9ACTN</name>
<comment type="catalytic activity">
    <reaction evidence="6">
        <text>L-homocysteine + H2O = 2-oxobutanoate + hydrogen sulfide + NH4(+) + H(+)</text>
        <dbReference type="Rhea" id="RHEA:14501"/>
        <dbReference type="ChEBI" id="CHEBI:15377"/>
        <dbReference type="ChEBI" id="CHEBI:15378"/>
        <dbReference type="ChEBI" id="CHEBI:16763"/>
        <dbReference type="ChEBI" id="CHEBI:28938"/>
        <dbReference type="ChEBI" id="CHEBI:29919"/>
        <dbReference type="ChEBI" id="CHEBI:58199"/>
        <dbReference type="EC" id="4.4.1.2"/>
    </reaction>
    <physiologicalReaction direction="left-to-right" evidence="6">
        <dbReference type="Rhea" id="RHEA:14502"/>
    </physiologicalReaction>
</comment>
<evidence type="ECO:0000256" key="4">
    <source>
        <dbReference type="ARBA" id="ARBA00047175"/>
    </source>
</evidence>
<dbReference type="GO" id="GO:0018826">
    <property type="term" value="F:methionine gamma-lyase activity"/>
    <property type="evidence" value="ECO:0007669"/>
    <property type="project" value="UniProtKB-EC"/>
</dbReference>
<dbReference type="GO" id="GO:0019346">
    <property type="term" value="P:transsulfuration"/>
    <property type="evidence" value="ECO:0007669"/>
    <property type="project" value="InterPro"/>
</dbReference>
<dbReference type="InterPro" id="IPR015424">
    <property type="entry name" value="PyrdxlP-dep_Trfase"/>
</dbReference>
<evidence type="ECO:0000256" key="2">
    <source>
        <dbReference type="ARBA" id="ARBA00009077"/>
    </source>
</evidence>
<dbReference type="InterPro" id="IPR015422">
    <property type="entry name" value="PyrdxlP-dep_Trfase_small"/>
</dbReference>
<dbReference type="SUPFAM" id="SSF53383">
    <property type="entry name" value="PLP-dependent transferases"/>
    <property type="match status" value="1"/>
</dbReference>
<gene>
    <name evidence="10" type="primary">metB_2</name>
    <name evidence="10" type="ORF">EHYA_08519</name>
</gene>
<evidence type="ECO:0000256" key="6">
    <source>
        <dbReference type="ARBA" id="ARBA00048780"/>
    </source>
</evidence>